<dbReference type="Pfam" id="PF00814">
    <property type="entry name" value="TsaD"/>
    <property type="match status" value="1"/>
</dbReference>
<evidence type="ECO:0000259" key="1">
    <source>
        <dbReference type="Pfam" id="PF00814"/>
    </source>
</evidence>
<reference evidence="3" key="2">
    <citation type="journal article" date="2024" name="Nature">
        <title>Anoxygenic phototroph of the Chloroflexota uses a type I reaction centre.</title>
        <authorList>
            <person name="Tsuji J.M."/>
            <person name="Shaw N.A."/>
            <person name="Nagashima S."/>
            <person name="Venkiteswaran J.J."/>
            <person name="Schiff S.L."/>
            <person name="Watanabe T."/>
            <person name="Fukui M."/>
            <person name="Hanada S."/>
            <person name="Tank M."/>
            <person name="Neufeld J.D."/>
        </authorList>
    </citation>
    <scope>NUCLEOTIDE SEQUENCE</scope>
    <source>
        <strain evidence="3">L227-S17</strain>
    </source>
</reference>
<organism evidence="2 4">
    <name type="scientific">Candidatus Chlorohelix allophototropha</name>
    <dbReference type="NCBI Taxonomy" id="3003348"/>
    <lineage>
        <taxon>Bacteria</taxon>
        <taxon>Bacillati</taxon>
        <taxon>Chloroflexota</taxon>
        <taxon>Chloroflexia</taxon>
        <taxon>Candidatus Chloroheliales</taxon>
        <taxon>Candidatus Chloroheliaceae</taxon>
        <taxon>Candidatus Chlorohelix</taxon>
    </lineage>
</organism>
<evidence type="ECO:0000313" key="3">
    <source>
        <dbReference type="EMBL" id="WJW67846.1"/>
    </source>
</evidence>
<dbReference type="SUPFAM" id="SSF53067">
    <property type="entry name" value="Actin-like ATPase domain"/>
    <property type="match status" value="1"/>
</dbReference>
<evidence type="ECO:0000313" key="2">
    <source>
        <dbReference type="EMBL" id="NWJ45985.1"/>
    </source>
</evidence>
<accession>A0A8T7M3I0</accession>
<name>A0A8T7M3I0_9CHLR</name>
<dbReference type="CDD" id="cd24032">
    <property type="entry name" value="ASKHA_NBD_TsaB"/>
    <property type="match status" value="1"/>
</dbReference>
<dbReference type="EC" id="2.3.1.234" evidence="3"/>
<dbReference type="PANTHER" id="PTHR11735:SF11">
    <property type="entry name" value="TRNA THREONYLCARBAMOYLADENOSINE BIOSYNTHESIS PROTEIN TSAB"/>
    <property type="match status" value="1"/>
</dbReference>
<dbReference type="InterPro" id="IPR022496">
    <property type="entry name" value="T6A_TsaB"/>
</dbReference>
<proteinExistence type="predicted"/>
<dbReference type="EMBL" id="JACATZ010000001">
    <property type="protein sequence ID" value="NWJ45985.1"/>
    <property type="molecule type" value="Genomic_DNA"/>
</dbReference>
<dbReference type="InterPro" id="IPR043129">
    <property type="entry name" value="ATPase_NBD"/>
</dbReference>
<keyword evidence="5" id="KW-1185">Reference proteome</keyword>
<evidence type="ECO:0000313" key="5">
    <source>
        <dbReference type="Proteomes" id="UP001431572"/>
    </source>
</evidence>
<feature type="domain" description="Gcp-like" evidence="1">
    <location>
        <begin position="30"/>
        <end position="131"/>
    </location>
</feature>
<dbReference type="EMBL" id="CP128399">
    <property type="protein sequence ID" value="WJW67846.1"/>
    <property type="molecule type" value="Genomic_DNA"/>
</dbReference>
<sequence length="222" mass="24071">MIIAFDTSTAYAGVALFREDGLLAECNWRAHRDQTTQLLPMTKKLLESQNLKPDTITGVAVALGPGSFNGLRVGVSTAKGMALALGLPLYGVSSLDMLAYQHSYLNGNLCTIIEAGRGRLGIGFYKVKNGKWNRQGDYENVTASELATKISVPTFIAGELTVAQLQELESLTGKNVQILPAAASLRRAGYLAEMSWLRLKQGDMGDDIADLQPIYLHQPVKQ</sequence>
<evidence type="ECO:0000313" key="4">
    <source>
        <dbReference type="Proteomes" id="UP000521676"/>
    </source>
</evidence>
<dbReference type="Proteomes" id="UP000521676">
    <property type="component" value="Unassembled WGS sequence"/>
</dbReference>
<reference evidence="2 4" key="1">
    <citation type="submission" date="2020-06" db="EMBL/GenBank/DDBJ databases">
        <title>Anoxygenic phototrophic Chloroflexota member uses a Type I reaction center.</title>
        <authorList>
            <person name="Tsuji J.M."/>
            <person name="Shaw N.A."/>
            <person name="Nagashima S."/>
            <person name="Venkiteswaran J."/>
            <person name="Schiff S.L."/>
            <person name="Hanada S."/>
            <person name="Tank M."/>
            <person name="Neufeld J.D."/>
        </authorList>
    </citation>
    <scope>NUCLEOTIDE SEQUENCE [LARGE SCALE GENOMIC DNA]</scope>
    <source>
        <strain evidence="2">L227-S17</strain>
    </source>
</reference>
<dbReference type="GO" id="GO:0005829">
    <property type="term" value="C:cytosol"/>
    <property type="evidence" value="ECO:0007669"/>
    <property type="project" value="TreeGrafter"/>
</dbReference>
<protein>
    <submittedName>
        <fullName evidence="2">tRNA (Adenosine(37)-N6)-threonylcarbamoyltransferase complex dimerization subunit type 1 TsaB</fullName>
        <ecNumber evidence="3">2.3.1.234</ecNumber>
    </submittedName>
</protein>
<dbReference type="AlphaFoldDB" id="A0A8T7M3I0"/>
<dbReference type="Proteomes" id="UP001431572">
    <property type="component" value="Chromosome 1"/>
</dbReference>
<keyword evidence="3" id="KW-0808">Transferase</keyword>
<dbReference type="RefSeq" id="WP_341469735.1">
    <property type="nucleotide sequence ID" value="NZ_CP128399.1"/>
</dbReference>
<dbReference type="GO" id="GO:0061711">
    <property type="term" value="F:tRNA N(6)-L-threonylcarbamoyladenine synthase activity"/>
    <property type="evidence" value="ECO:0007669"/>
    <property type="project" value="UniProtKB-EC"/>
</dbReference>
<dbReference type="InterPro" id="IPR000905">
    <property type="entry name" value="Gcp-like_dom"/>
</dbReference>
<dbReference type="NCBIfam" id="TIGR03725">
    <property type="entry name" value="T6A_YeaZ"/>
    <property type="match status" value="1"/>
</dbReference>
<gene>
    <name evidence="2" type="primary">tsaB</name>
    <name evidence="2" type="ORF">HXX08_08920</name>
    <name evidence="3" type="ORF">OZ401_001128</name>
</gene>
<dbReference type="Gene3D" id="3.30.420.40">
    <property type="match status" value="2"/>
</dbReference>
<keyword evidence="3" id="KW-0012">Acyltransferase</keyword>
<dbReference type="GO" id="GO:0002949">
    <property type="term" value="P:tRNA threonylcarbamoyladenosine modification"/>
    <property type="evidence" value="ECO:0007669"/>
    <property type="project" value="InterPro"/>
</dbReference>
<dbReference type="PANTHER" id="PTHR11735">
    <property type="entry name" value="TRNA N6-ADENOSINE THREONYLCARBAMOYLTRANSFERASE"/>
    <property type="match status" value="1"/>
</dbReference>